<gene>
    <name evidence="2" type="ORF">CALVIDRAFT_221667</name>
</gene>
<keyword evidence="3" id="KW-1185">Reference proteome</keyword>
<dbReference type="Proteomes" id="UP000076738">
    <property type="component" value="Unassembled WGS sequence"/>
</dbReference>
<feature type="region of interest" description="Disordered" evidence="1">
    <location>
        <begin position="204"/>
        <end position="225"/>
    </location>
</feature>
<evidence type="ECO:0000313" key="3">
    <source>
        <dbReference type="Proteomes" id="UP000076738"/>
    </source>
</evidence>
<dbReference type="AlphaFoldDB" id="A0A167K670"/>
<accession>A0A167K670</accession>
<proteinExistence type="predicted"/>
<dbReference type="EMBL" id="KV417295">
    <property type="protein sequence ID" value="KZO94303.1"/>
    <property type="molecule type" value="Genomic_DNA"/>
</dbReference>
<name>A0A167K670_CALVF</name>
<reference evidence="2 3" key="1">
    <citation type="journal article" date="2016" name="Mol. Biol. Evol.">
        <title>Comparative Genomics of Early-Diverging Mushroom-Forming Fungi Provides Insights into the Origins of Lignocellulose Decay Capabilities.</title>
        <authorList>
            <person name="Nagy L.G."/>
            <person name="Riley R."/>
            <person name="Tritt A."/>
            <person name="Adam C."/>
            <person name="Daum C."/>
            <person name="Floudas D."/>
            <person name="Sun H."/>
            <person name="Yadav J.S."/>
            <person name="Pangilinan J."/>
            <person name="Larsson K.H."/>
            <person name="Matsuura K."/>
            <person name="Barry K."/>
            <person name="Labutti K."/>
            <person name="Kuo R."/>
            <person name="Ohm R.A."/>
            <person name="Bhattacharya S.S."/>
            <person name="Shirouzu T."/>
            <person name="Yoshinaga Y."/>
            <person name="Martin F.M."/>
            <person name="Grigoriev I.V."/>
            <person name="Hibbett D.S."/>
        </authorList>
    </citation>
    <scope>NUCLEOTIDE SEQUENCE [LARGE SCALE GENOMIC DNA]</scope>
    <source>
        <strain evidence="2 3">TUFC12733</strain>
    </source>
</reference>
<protein>
    <submittedName>
        <fullName evidence="2">Uncharacterized protein</fullName>
    </submittedName>
</protein>
<evidence type="ECO:0000256" key="1">
    <source>
        <dbReference type="SAM" id="MobiDB-lite"/>
    </source>
</evidence>
<sequence length="225" mass="25252">MTDAFCLQDNLLYMRCNILIPLSLGLSNNDRSACAYMRARRAPSVRPRVSKPTVLEEDAQRITLLPFPRAHALPTARQSRWHPAAKALIRAPRRERHVTLPDCVFVEVDAKLGHRHPRELHLHFRITLLACTYAAHATAEQGELGQLLPRLEAPVHIMVLVHARIPHAALGVLQRGQYAHEEHHQQHDALCETTGVSSLHIHFTKNGNRTHGAGARSGQRRTVPS</sequence>
<evidence type="ECO:0000313" key="2">
    <source>
        <dbReference type="EMBL" id="KZO94303.1"/>
    </source>
</evidence>
<organism evidence="2 3">
    <name type="scientific">Calocera viscosa (strain TUFC12733)</name>
    <dbReference type="NCBI Taxonomy" id="1330018"/>
    <lineage>
        <taxon>Eukaryota</taxon>
        <taxon>Fungi</taxon>
        <taxon>Dikarya</taxon>
        <taxon>Basidiomycota</taxon>
        <taxon>Agaricomycotina</taxon>
        <taxon>Dacrymycetes</taxon>
        <taxon>Dacrymycetales</taxon>
        <taxon>Dacrymycetaceae</taxon>
        <taxon>Calocera</taxon>
    </lineage>
</organism>